<dbReference type="Pfam" id="PF02625">
    <property type="entry name" value="XdhC_CoxI"/>
    <property type="match status" value="1"/>
</dbReference>
<proteinExistence type="predicted"/>
<dbReference type="EMBL" id="OMOJ01000002">
    <property type="protein sequence ID" value="SPF80014.1"/>
    <property type="molecule type" value="Genomic_DNA"/>
</dbReference>
<dbReference type="RefSeq" id="WP_108885840.1">
    <property type="nucleotide sequence ID" value="NZ_OMOJ01000002.1"/>
</dbReference>
<dbReference type="InterPro" id="IPR052698">
    <property type="entry name" value="MoCofactor_Util/Proc"/>
</dbReference>
<dbReference type="InterPro" id="IPR036291">
    <property type="entry name" value="NAD(P)-bd_dom_sf"/>
</dbReference>
<evidence type="ECO:0000313" key="3">
    <source>
        <dbReference type="EMBL" id="SPF80014.1"/>
    </source>
</evidence>
<dbReference type="Proteomes" id="UP000244904">
    <property type="component" value="Unassembled WGS sequence"/>
</dbReference>
<dbReference type="PANTHER" id="PTHR30388:SF6">
    <property type="entry name" value="XANTHINE DEHYDROGENASE SUBUNIT A-RELATED"/>
    <property type="match status" value="1"/>
</dbReference>
<keyword evidence="4" id="KW-1185">Reference proteome</keyword>
<dbReference type="PANTHER" id="PTHR30388">
    <property type="entry name" value="ALDEHYDE OXIDOREDUCTASE MOLYBDENUM COFACTOR ASSEMBLY PROTEIN"/>
    <property type="match status" value="1"/>
</dbReference>
<feature type="domain" description="XdhC Rossmann" evidence="2">
    <location>
        <begin position="149"/>
        <end position="290"/>
    </location>
</feature>
<dbReference type="AlphaFoldDB" id="A0A2R8AVT0"/>
<reference evidence="4" key="1">
    <citation type="submission" date="2018-03" db="EMBL/GenBank/DDBJ databases">
        <authorList>
            <person name="Rodrigo-Torres L."/>
            <person name="Arahal R. D."/>
            <person name="Lucena T."/>
        </authorList>
    </citation>
    <scope>NUCLEOTIDE SEQUENCE [LARGE SCALE GENOMIC DNA]</scope>
    <source>
        <strain evidence="4">CECT 8871</strain>
    </source>
</reference>
<gene>
    <name evidence="3" type="ORF">PRI8871_01816</name>
</gene>
<name>A0A2R8AVT0_9RHOB</name>
<dbReference type="Gene3D" id="3.40.50.720">
    <property type="entry name" value="NAD(P)-binding Rossmann-like Domain"/>
    <property type="match status" value="1"/>
</dbReference>
<dbReference type="Pfam" id="PF13478">
    <property type="entry name" value="XdhC_C"/>
    <property type="match status" value="1"/>
</dbReference>
<evidence type="ECO:0000259" key="1">
    <source>
        <dbReference type="Pfam" id="PF02625"/>
    </source>
</evidence>
<dbReference type="OrthoDB" id="61481at2"/>
<dbReference type="InterPro" id="IPR014308">
    <property type="entry name" value="Xanthine_DH_XdhC"/>
</dbReference>
<evidence type="ECO:0000313" key="4">
    <source>
        <dbReference type="Proteomes" id="UP000244904"/>
    </source>
</evidence>
<dbReference type="InterPro" id="IPR003777">
    <property type="entry name" value="XdhC_CoxI"/>
</dbReference>
<accession>A0A2R8AVT0</accession>
<organism evidence="3 4">
    <name type="scientific">Pseudoprimorskyibacter insulae</name>
    <dbReference type="NCBI Taxonomy" id="1695997"/>
    <lineage>
        <taxon>Bacteria</taxon>
        <taxon>Pseudomonadati</taxon>
        <taxon>Pseudomonadota</taxon>
        <taxon>Alphaproteobacteria</taxon>
        <taxon>Rhodobacterales</taxon>
        <taxon>Paracoccaceae</taxon>
        <taxon>Pseudoprimorskyibacter</taxon>
    </lineage>
</organism>
<dbReference type="InterPro" id="IPR027051">
    <property type="entry name" value="XdhC_Rossmann_dom"/>
</dbReference>
<evidence type="ECO:0000259" key="2">
    <source>
        <dbReference type="Pfam" id="PF13478"/>
    </source>
</evidence>
<sequence length="311" mass="33108">MFDLAALGSAVEAHGHVARVVIAEVAGSAPREVGASMLVWDGGQSGTIGGGTLEYEAARHAFARSGATRHALGPELGQCCGGSVTLWTEQFNAAAVTAITGPVYARGPGDCPLSVHRVLDKARAQGHLPDTQLQQGWLIEPLAQDRTPLWIWGAGHVGRALVTILQDLPEFEITWIDTAPDRFPQTVPDGVTPLPTPDPARLAAHAPQEAMHLVLTYSHELDLALCHTLLARGFAFAGLIGSATKWARFRKRLRRLGHPDARIDGICCPIGQKSLGKSPASIAIGVAAQLLSQKQNRDGTRWETPFSASRA</sequence>
<dbReference type="SUPFAM" id="SSF51735">
    <property type="entry name" value="NAD(P)-binding Rossmann-fold domains"/>
    <property type="match status" value="1"/>
</dbReference>
<dbReference type="NCBIfam" id="TIGR02964">
    <property type="entry name" value="xanthine_xdhC"/>
    <property type="match status" value="1"/>
</dbReference>
<protein>
    <recommendedName>
        <fullName evidence="5">Xanthine dehydrogenase subunit A</fullName>
    </recommendedName>
</protein>
<feature type="domain" description="XdhC- CoxI" evidence="1">
    <location>
        <begin position="11"/>
        <end position="63"/>
    </location>
</feature>
<evidence type="ECO:0008006" key="5">
    <source>
        <dbReference type="Google" id="ProtNLM"/>
    </source>
</evidence>